<gene>
    <name evidence="1" type="ORF">L484_000913</name>
</gene>
<keyword evidence="2" id="KW-1185">Reference proteome</keyword>
<dbReference type="Proteomes" id="UP000030645">
    <property type="component" value="Unassembled WGS sequence"/>
</dbReference>
<proteinExistence type="predicted"/>
<reference evidence="2" key="1">
    <citation type="submission" date="2013-01" db="EMBL/GenBank/DDBJ databases">
        <title>Draft Genome Sequence of a Mulberry Tree, Morus notabilis C.K. Schneid.</title>
        <authorList>
            <person name="He N."/>
            <person name="Zhao S."/>
        </authorList>
    </citation>
    <scope>NUCLEOTIDE SEQUENCE</scope>
</reference>
<name>W9SFV4_9ROSA</name>
<evidence type="ECO:0000313" key="2">
    <source>
        <dbReference type="Proteomes" id="UP000030645"/>
    </source>
</evidence>
<sequence>MIHDDGLSGSPETVTELTYSRELTALCIDQTSGHGLFDKSHTDYRHVVMCWWKRRSELSEEPNGNYGNILFYRV</sequence>
<organism evidence="1 2">
    <name type="scientific">Morus notabilis</name>
    <dbReference type="NCBI Taxonomy" id="981085"/>
    <lineage>
        <taxon>Eukaryota</taxon>
        <taxon>Viridiplantae</taxon>
        <taxon>Streptophyta</taxon>
        <taxon>Embryophyta</taxon>
        <taxon>Tracheophyta</taxon>
        <taxon>Spermatophyta</taxon>
        <taxon>Magnoliopsida</taxon>
        <taxon>eudicotyledons</taxon>
        <taxon>Gunneridae</taxon>
        <taxon>Pentapetalae</taxon>
        <taxon>rosids</taxon>
        <taxon>fabids</taxon>
        <taxon>Rosales</taxon>
        <taxon>Moraceae</taxon>
        <taxon>Moreae</taxon>
        <taxon>Morus</taxon>
    </lineage>
</organism>
<evidence type="ECO:0000313" key="1">
    <source>
        <dbReference type="EMBL" id="EXC04662.1"/>
    </source>
</evidence>
<accession>W9SFV4</accession>
<protein>
    <submittedName>
        <fullName evidence="1">Uncharacterized protein</fullName>
    </submittedName>
</protein>
<dbReference type="AlphaFoldDB" id="W9SFV4"/>
<dbReference type="EMBL" id="KE345488">
    <property type="protein sequence ID" value="EXC04662.1"/>
    <property type="molecule type" value="Genomic_DNA"/>
</dbReference>